<keyword evidence="5" id="KW-0479">Metal-binding</keyword>
<dbReference type="PRINTS" id="PR00481">
    <property type="entry name" value="LAMNOPPTDASE"/>
</dbReference>
<evidence type="ECO:0000256" key="1">
    <source>
        <dbReference type="ARBA" id="ARBA00009528"/>
    </source>
</evidence>
<dbReference type="EMBL" id="CVRF01000001">
    <property type="protein sequence ID" value="CRK85543.1"/>
    <property type="molecule type" value="Genomic_DNA"/>
</dbReference>
<dbReference type="GO" id="GO:0030145">
    <property type="term" value="F:manganese ion binding"/>
    <property type="evidence" value="ECO:0007669"/>
    <property type="project" value="InterPro"/>
</dbReference>
<dbReference type="EC" id="3.4.11.23" evidence="9"/>
<dbReference type="InterPro" id="IPR000819">
    <property type="entry name" value="Peptidase_M17_C"/>
</dbReference>
<organism evidence="9 10">
    <name type="scientific">Candidatus Providencia siddallii</name>
    <dbReference type="NCBI Taxonomy" id="1715285"/>
    <lineage>
        <taxon>Bacteria</taxon>
        <taxon>Pseudomonadati</taxon>
        <taxon>Pseudomonadota</taxon>
        <taxon>Gammaproteobacteria</taxon>
        <taxon>Enterobacterales</taxon>
        <taxon>Morganellaceae</taxon>
        <taxon>Providencia</taxon>
    </lineage>
</organism>
<dbReference type="STRING" id="1715285.SOFFGTOCOR_0098"/>
<dbReference type="InterPro" id="IPR008330">
    <property type="entry name" value="Pept_M17_PepB"/>
</dbReference>
<name>A0A0M6W6T9_9GAMM</name>
<sequence>MKKIISVIILFDYQEKICNDYSLLSFSLNSVTIHLKPTTDLFALLRIVQTAARKISSYGIYNVILTGEHWDLEKIWFFWQGFRDPKCLGSIKLPDLPELERKELENRIKIIDWVRNITNAPSNEINPEKFSQKAIDLLCNFGLKNINHFMIKGDDLLKQGYSGIFTVGRGSARHPIFLVFDYNPSGDCKTKTFACLVGKGVTFDSGGYNLKSFSSMKSMKADMGGAAILVGSLALSISRGLQKRIKIFLCIADNVIGANACNVGDIIRYRNGKSVEITNTDAEGRLIIADGLIDASKENPEIIIDAATLTGAANIAVGSDYHAVFSFDDKFVTDLIISSNCEFELFWRLPLAEFHRQQLPSSFADINNIASPYNTAGASTAAAFLSYFVKNYHKNWLHIDCSASYCNSNGNLWSEGATGVGVRTIANLLNK</sequence>
<dbReference type="GO" id="GO:0070006">
    <property type="term" value="F:metalloaminopeptidase activity"/>
    <property type="evidence" value="ECO:0007669"/>
    <property type="project" value="InterPro"/>
</dbReference>
<keyword evidence="3" id="KW-0963">Cytoplasm</keyword>
<keyword evidence="6 9" id="KW-0378">Hydrolase</keyword>
<dbReference type="Pfam" id="PF00883">
    <property type="entry name" value="Peptidase_M17"/>
    <property type="match status" value="1"/>
</dbReference>
<dbReference type="PROSITE" id="PS00631">
    <property type="entry name" value="CYTOSOL_AP"/>
    <property type="match status" value="1"/>
</dbReference>
<dbReference type="PIRSF" id="PIRSF036388">
    <property type="entry name" value="Ctsl_amnpptdse_B"/>
    <property type="match status" value="1"/>
</dbReference>
<comment type="similarity">
    <text evidence="1">Belongs to the peptidase M17 family.</text>
</comment>
<dbReference type="PANTHER" id="PTHR11963:SF20">
    <property type="entry name" value="PEPTIDASE B"/>
    <property type="match status" value="1"/>
</dbReference>
<dbReference type="Proteomes" id="UP000242301">
    <property type="component" value="Unassembled WGS sequence"/>
</dbReference>
<dbReference type="CDD" id="cd00433">
    <property type="entry name" value="Peptidase_M17"/>
    <property type="match status" value="1"/>
</dbReference>
<dbReference type="SUPFAM" id="SSF53187">
    <property type="entry name" value="Zn-dependent exopeptidases"/>
    <property type="match status" value="1"/>
</dbReference>
<keyword evidence="2 9" id="KW-0031">Aminopeptidase</keyword>
<evidence type="ECO:0000256" key="3">
    <source>
        <dbReference type="ARBA" id="ARBA00022490"/>
    </source>
</evidence>
<dbReference type="GO" id="GO:0005737">
    <property type="term" value="C:cytoplasm"/>
    <property type="evidence" value="ECO:0007669"/>
    <property type="project" value="InterPro"/>
</dbReference>
<accession>A0A0M6W6T9</accession>
<dbReference type="PANTHER" id="PTHR11963">
    <property type="entry name" value="LEUCINE AMINOPEPTIDASE-RELATED"/>
    <property type="match status" value="1"/>
</dbReference>
<dbReference type="InterPro" id="IPR047620">
    <property type="entry name" value="M17_PepB-like_N"/>
</dbReference>
<evidence type="ECO:0000259" key="8">
    <source>
        <dbReference type="PROSITE" id="PS00631"/>
    </source>
</evidence>
<evidence type="ECO:0000313" key="9">
    <source>
        <dbReference type="EMBL" id="CRK85543.1"/>
    </source>
</evidence>
<evidence type="ECO:0000313" key="10">
    <source>
        <dbReference type="Proteomes" id="UP000242301"/>
    </source>
</evidence>
<evidence type="ECO:0000256" key="6">
    <source>
        <dbReference type="ARBA" id="ARBA00022801"/>
    </source>
</evidence>
<protein>
    <submittedName>
        <fullName evidence="9">Peptidase B</fullName>
        <ecNumber evidence="9">3.4.11.23</ecNumber>
    </submittedName>
</protein>
<proteinExistence type="inferred from homology"/>
<evidence type="ECO:0000256" key="5">
    <source>
        <dbReference type="ARBA" id="ARBA00022723"/>
    </source>
</evidence>
<dbReference type="NCBIfam" id="NF003450">
    <property type="entry name" value="PRK05015.1"/>
    <property type="match status" value="1"/>
</dbReference>
<reference evidence="10" key="1">
    <citation type="submission" date="2015-05" db="EMBL/GenBank/DDBJ databases">
        <authorList>
            <person name="Manzano-Marin A."/>
        </authorList>
    </citation>
    <scope>NUCLEOTIDE SEQUENCE [LARGE SCALE GENOMIC DNA]</scope>
    <source>
        <strain evidence="10">officinalis</strain>
    </source>
</reference>
<dbReference type="Pfam" id="PF12404">
    <property type="entry name" value="DUF3663"/>
    <property type="match status" value="1"/>
</dbReference>
<evidence type="ECO:0000256" key="7">
    <source>
        <dbReference type="ARBA" id="ARBA00023211"/>
    </source>
</evidence>
<gene>
    <name evidence="9" type="primary">pepB</name>
    <name evidence="9" type="ORF">SOFFGTOCOR_0098</name>
</gene>
<evidence type="ECO:0000256" key="4">
    <source>
        <dbReference type="ARBA" id="ARBA00022670"/>
    </source>
</evidence>
<dbReference type="GO" id="GO:0006508">
    <property type="term" value="P:proteolysis"/>
    <property type="evidence" value="ECO:0007669"/>
    <property type="project" value="UniProtKB-KW"/>
</dbReference>
<evidence type="ECO:0000256" key="2">
    <source>
        <dbReference type="ARBA" id="ARBA00022438"/>
    </source>
</evidence>
<dbReference type="Gene3D" id="3.40.630.10">
    <property type="entry name" value="Zn peptidases"/>
    <property type="match status" value="1"/>
</dbReference>
<keyword evidence="7" id="KW-0464">Manganese</keyword>
<dbReference type="AlphaFoldDB" id="A0A0M6W6T9"/>
<keyword evidence="4" id="KW-0645">Protease</keyword>
<dbReference type="InterPro" id="IPR011356">
    <property type="entry name" value="Leucine_aapep/pepB"/>
</dbReference>
<feature type="domain" description="Cytosol aminopeptidase" evidence="8">
    <location>
        <begin position="279"/>
        <end position="286"/>
    </location>
</feature>
<keyword evidence="10" id="KW-1185">Reference proteome</keyword>